<dbReference type="GO" id="GO:0003700">
    <property type="term" value="F:DNA-binding transcription factor activity"/>
    <property type="evidence" value="ECO:0007669"/>
    <property type="project" value="InterPro"/>
</dbReference>
<keyword evidence="5" id="KW-0539">Nucleus</keyword>
<dbReference type="Gene3D" id="2.20.25.80">
    <property type="entry name" value="WRKY domain"/>
    <property type="match status" value="1"/>
</dbReference>
<reference evidence="8" key="2">
    <citation type="journal article" date="2024" name="Plant">
        <title>Genomic evolution and insights into agronomic trait innovations of Sesamum species.</title>
        <authorList>
            <person name="Miao H."/>
            <person name="Wang L."/>
            <person name="Qu L."/>
            <person name="Liu H."/>
            <person name="Sun Y."/>
            <person name="Le M."/>
            <person name="Wang Q."/>
            <person name="Wei S."/>
            <person name="Zheng Y."/>
            <person name="Lin W."/>
            <person name="Duan Y."/>
            <person name="Cao H."/>
            <person name="Xiong S."/>
            <person name="Wang X."/>
            <person name="Wei L."/>
            <person name="Li C."/>
            <person name="Ma Q."/>
            <person name="Ju M."/>
            <person name="Zhao R."/>
            <person name="Li G."/>
            <person name="Mu C."/>
            <person name="Tian Q."/>
            <person name="Mei H."/>
            <person name="Zhang T."/>
            <person name="Gao T."/>
            <person name="Zhang H."/>
        </authorList>
    </citation>
    <scope>NUCLEOTIDE SEQUENCE</scope>
    <source>
        <strain evidence="8">G01</strain>
    </source>
</reference>
<feature type="compositionally biased region" description="Basic residues" evidence="6">
    <location>
        <begin position="104"/>
        <end position="115"/>
    </location>
</feature>
<dbReference type="SUPFAM" id="SSF118290">
    <property type="entry name" value="WRKY DNA-binding domain"/>
    <property type="match status" value="1"/>
</dbReference>
<evidence type="ECO:0000256" key="1">
    <source>
        <dbReference type="ARBA" id="ARBA00004123"/>
    </source>
</evidence>
<evidence type="ECO:0000256" key="3">
    <source>
        <dbReference type="ARBA" id="ARBA00023125"/>
    </source>
</evidence>
<evidence type="ECO:0000256" key="4">
    <source>
        <dbReference type="ARBA" id="ARBA00023163"/>
    </source>
</evidence>
<dbReference type="PANTHER" id="PTHR32096:SF133">
    <property type="entry name" value="WRKY TRANSCRIPTION FACTOR 41-RELATED"/>
    <property type="match status" value="1"/>
</dbReference>
<keyword evidence="3" id="KW-0238">DNA-binding</keyword>
<feature type="region of interest" description="Disordered" evidence="6">
    <location>
        <begin position="85"/>
        <end position="118"/>
    </location>
</feature>
<proteinExistence type="predicted"/>
<dbReference type="EMBL" id="JACGWK010000004">
    <property type="protein sequence ID" value="KAL0359673.1"/>
    <property type="molecule type" value="Genomic_DNA"/>
</dbReference>
<dbReference type="GO" id="GO:0000976">
    <property type="term" value="F:transcription cis-regulatory region binding"/>
    <property type="evidence" value="ECO:0007669"/>
    <property type="project" value="TreeGrafter"/>
</dbReference>
<dbReference type="AlphaFoldDB" id="A0AAW2PW12"/>
<dbReference type="InterPro" id="IPR036576">
    <property type="entry name" value="WRKY_dom_sf"/>
</dbReference>
<evidence type="ECO:0000256" key="5">
    <source>
        <dbReference type="ARBA" id="ARBA00023242"/>
    </source>
</evidence>
<dbReference type="SMART" id="SM00774">
    <property type="entry name" value="WRKY"/>
    <property type="match status" value="1"/>
</dbReference>
<sequence length="200" mass="22242">MTGITMRSSFLSCIVDEEPAQALSESFWAYNTLKHEVSKGMEQVKQLKAASSGDQEKILERMLASYEEVLSILNGIAADGQGLFVTPSSSDSPDSPSSGISLLHQKRGSHKRKSSARFAETVRTSEKLDDDGYSWRKYGQKVILGAKYPRIYFRCQYKHSQGCIATKQVQRSDVDPLIYDITYMGKHSCSSTAPVDKETP</sequence>
<organism evidence="8">
    <name type="scientific">Sesamum angustifolium</name>
    <dbReference type="NCBI Taxonomy" id="2727405"/>
    <lineage>
        <taxon>Eukaryota</taxon>
        <taxon>Viridiplantae</taxon>
        <taxon>Streptophyta</taxon>
        <taxon>Embryophyta</taxon>
        <taxon>Tracheophyta</taxon>
        <taxon>Spermatophyta</taxon>
        <taxon>Magnoliopsida</taxon>
        <taxon>eudicotyledons</taxon>
        <taxon>Gunneridae</taxon>
        <taxon>Pentapetalae</taxon>
        <taxon>asterids</taxon>
        <taxon>lamiids</taxon>
        <taxon>Lamiales</taxon>
        <taxon>Pedaliaceae</taxon>
        <taxon>Sesamum</taxon>
    </lineage>
</organism>
<protein>
    <submittedName>
        <fullName evidence="8">WRKY transcription factor 30</fullName>
    </submittedName>
</protein>
<dbReference type="GO" id="GO:0005634">
    <property type="term" value="C:nucleus"/>
    <property type="evidence" value="ECO:0007669"/>
    <property type="project" value="UniProtKB-SubCell"/>
</dbReference>
<dbReference type="PROSITE" id="PS50811">
    <property type="entry name" value="WRKY"/>
    <property type="match status" value="1"/>
</dbReference>
<dbReference type="InterPro" id="IPR003657">
    <property type="entry name" value="WRKY_dom"/>
</dbReference>
<gene>
    <name evidence="8" type="ORF">Sangu_0816700</name>
</gene>
<evidence type="ECO:0000313" key="8">
    <source>
        <dbReference type="EMBL" id="KAL0359673.1"/>
    </source>
</evidence>
<dbReference type="InterPro" id="IPR044810">
    <property type="entry name" value="WRKY_plant"/>
</dbReference>
<evidence type="ECO:0000256" key="2">
    <source>
        <dbReference type="ARBA" id="ARBA00023015"/>
    </source>
</evidence>
<accession>A0AAW2PW12</accession>
<feature type="domain" description="WRKY" evidence="7">
    <location>
        <begin position="124"/>
        <end position="192"/>
    </location>
</feature>
<evidence type="ECO:0000256" key="6">
    <source>
        <dbReference type="SAM" id="MobiDB-lite"/>
    </source>
</evidence>
<keyword evidence="2" id="KW-0805">Transcription regulation</keyword>
<name>A0AAW2PW12_9LAMI</name>
<keyword evidence="4" id="KW-0804">Transcription</keyword>
<dbReference type="PANTHER" id="PTHR32096">
    <property type="entry name" value="WRKY TRANSCRIPTION FACTOR 30-RELATED-RELATED"/>
    <property type="match status" value="1"/>
</dbReference>
<comment type="caution">
    <text evidence="8">The sequence shown here is derived from an EMBL/GenBank/DDBJ whole genome shotgun (WGS) entry which is preliminary data.</text>
</comment>
<evidence type="ECO:0000259" key="7">
    <source>
        <dbReference type="PROSITE" id="PS50811"/>
    </source>
</evidence>
<comment type="subcellular location">
    <subcellularLocation>
        <location evidence="1">Nucleus</location>
    </subcellularLocation>
</comment>
<dbReference type="Pfam" id="PF03106">
    <property type="entry name" value="WRKY"/>
    <property type="match status" value="1"/>
</dbReference>
<reference evidence="8" key="1">
    <citation type="submission" date="2020-06" db="EMBL/GenBank/DDBJ databases">
        <authorList>
            <person name="Li T."/>
            <person name="Hu X."/>
            <person name="Zhang T."/>
            <person name="Song X."/>
            <person name="Zhang H."/>
            <person name="Dai N."/>
            <person name="Sheng W."/>
            <person name="Hou X."/>
            <person name="Wei L."/>
        </authorList>
    </citation>
    <scope>NUCLEOTIDE SEQUENCE</scope>
    <source>
        <strain evidence="8">G01</strain>
        <tissue evidence="8">Leaf</tissue>
    </source>
</reference>
<feature type="compositionally biased region" description="Low complexity" evidence="6">
    <location>
        <begin position="87"/>
        <end position="98"/>
    </location>
</feature>